<dbReference type="GeneID" id="76631274"/>
<sequence>MTEPNPNDETNTVEVVEESNPHLTEEVESLSTFSEQEGPLSLRIIPVIEGGQTDWRILVYMSGTQGPVYQSRDGMTDAAAQQFGISERLQQRLNDALAYAKQELEIPDGLGDQKREKRTLHELEVMMEE</sequence>
<dbReference type="AlphaFoldDB" id="A0ABD5W641"/>
<evidence type="ECO:0000313" key="2">
    <source>
        <dbReference type="EMBL" id="MFC7059169.1"/>
    </source>
</evidence>
<dbReference type="RefSeq" id="WP_267161910.1">
    <property type="nucleotide sequence ID" value="NZ_CP112972.1"/>
</dbReference>
<evidence type="ECO:0000256" key="1">
    <source>
        <dbReference type="SAM" id="MobiDB-lite"/>
    </source>
</evidence>
<feature type="region of interest" description="Disordered" evidence="1">
    <location>
        <begin position="1"/>
        <end position="23"/>
    </location>
</feature>
<dbReference type="EMBL" id="JBHSZI010000001">
    <property type="protein sequence ID" value="MFC7059169.1"/>
    <property type="molecule type" value="Genomic_DNA"/>
</dbReference>
<proteinExistence type="predicted"/>
<comment type="caution">
    <text evidence="2">The sequence shown here is derived from an EMBL/GenBank/DDBJ whole genome shotgun (WGS) entry which is preliminary data.</text>
</comment>
<protein>
    <submittedName>
        <fullName evidence="2">Uncharacterized protein</fullName>
    </submittedName>
</protein>
<dbReference type="Proteomes" id="UP001596445">
    <property type="component" value="Unassembled WGS sequence"/>
</dbReference>
<keyword evidence="3" id="KW-1185">Reference proteome</keyword>
<organism evidence="2 3">
    <name type="scientific">Halovenus salina</name>
    <dbReference type="NCBI Taxonomy" id="1510225"/>
    <lineage>
        <taxon>Archaea</taxon>
        <taxon>Methanobacteriati</taxon>
        <taxon>Methanobacteriota</taxon>
        <taxon>Stenosarchaea group</taxon>
        <taxon>Halobacteria</taxon>
        <taxon>Halobacteriales</taxon>
        <taxon>Haloarculaceae</taxon>
        <taxon>Halovenus</taxon>
    </lineage>
</organism>
<feature type="compositionally biased region" description="Polar residues" evidence="1">
    <location>
        <begin position="1"/>
        <end position="12"/>
    </location>
</feature>
<evidence type="ECO:0000313" key="3">
    <source>
        <dbReference type="Proteomes" id="UP001596445"/>
    </source>
</evidence>
<reference evidence="2 3" key="1">
    <citation type="journal article" date="2019" name="Int. J. Syst. Evol. Microbiol.">
        <title>The Global Catalogue of Microorganisms (GCM) 10K type strain sequencing project: providing services to taxonomists for standard genome sequencing and annotation.</title>
        <authorList>
            <consortium name="The Broad Institute Genomics Platform"/>
            <consortium name="The Broad Institute Genome Sequencing Center for Infectious Disease"/>
            <person name="Wu L."/>
            <person name="Ma J."/>
        </authorList>
    </citation>
    <scope>NUCLEOTIDE SEQUENCE [LARGE SCALE GENOMIC DNA]</scope>
    <source>
        <strain evidence="2 3">JCM 30072</strain>
    </source>
</reference>
<gene>
    <name evidence="2" type="ORF">ACFQQG_14520</name>
</gene>
<name>A0ABD5W641_9EURY</name>
<accession>A0ABD5W641</accession>